<protein>
    <submittedName>
        <fullName evidence="2">Predicted protein</fullName>
    </submittedName>
</protein>
<dbReference type="AlphaFoldDB" id="E5ACQ5"/>
<dbReference type="Proteomes" id="UP000002668">
    <property type="component" value="Genome"/>
</dbReference>
<evidence type="ECO:0000313" key="3">
    <source>
        <dbReference type="Proteomes" id="UP000002668"/>
    </source>
</evidence>
<dbReference type="VEuPathDB" id="FungiDB:LEMA_P010440.1"/>
<reference evidence="3" key="1">
    <citation type="journal article" date="2011" name="Nat. Commun.">
        <title>Effector diversification within compartments of the Leptosphaeria maculans genome affected by Repeat-Induced Point mutations.</title>
        <authorList>
            <person name="Rouxel T."/>
            <person name="Grandaubert J."/>
            <person name="Hane J.K."/>
            <person name="Hoede C."/>
            <person name="van de Wouw A.P."/>
            <person name="Couloux A."/>
            <person name="Dominguez V."/>
            <person name="Anthouard V."/>
            <person name="Bally P."/>
            <person name="Bourras S."/>
            <person name="Cozijnsen A.J."/>
            <person name="Ciuffetti L.M."/>
            <person name="Degrave A."/>
            <person name="Dilmaghani A."/>
            <person name="Duret L."/>
            <person name="Fudal I."/>
            <person name="Goodwin S.B."/>
            <person name="Gout L."/>
            <person name="Glaser N."/>
            <person name="Linglin J."/>
            <person name="Kema G.H.J."/>
            <person name="Lapalu N."/>
            <person name="Lawrence C.B."/>
            <person name="May K."/>
            <person name="Meyer M."/>
            <person name="Ollivier B."/>
            <person name="Poulain J."/>
            <person name="Schoch C.L."/>
            <person name="Simon A."/>
            <person name="Spatafora J.W."/>
            <person name="Stachowiak A."/>
            <person name="Turgeon B.G."/>
            <person name="Tyler B.M."/>
            <person name="Vincent D."/>
            <person name="Weissenbach J."/>
            <person name="Amselem J."/>
            <person name="Quesneville H."/>
            <person name="Oliver R.P."/>
            <person name="Wincker P."/>
            <person name="Balesdent M.-H."/>
            <person name="Howlett B.J."/>
        </authorList>
    </citation>
    <scope>NUCLEOTIDE SEQUENCE [LARGE SCALE GENOMIC DNA]</scope>
    <source>
        <strain evidence="3">JN3 / isolate v23.1.3 / race Av1-4-5-6-7-8</strain>
    </source>
</reference>
<sequence>MMTHCLAMVSYSPNSVTVRRQISSNRALTSTKPTLSISLRPSTSGPPPGPLCSCPMESTKRVKNPRRDTAAFPDDSAALPAMLLMGLVGLLSRELAFSVSLSTRSSSSMTACGLQNSVLFIWPSSRTTLGASSEEKPMTSTGPVEGPGVSKLNSDFSSMGGRGMSEGRRARVVRAMP</sequence>
<evidence type="ECO:0000313" key="2">
    <source>
        <dbReference type="EMBL" id="CBY02257.1"/>
    </source>
</evidence>
<dbReference type="HOGENOM" id="CLU_1518138_0_0_1"/>
<gene>
    <name evidence="2" type="ORF">LEMA_P010440.1</name>
</gene>
<dbReference type="InParanoid" id="E5ACQ5"/>
<dbReference type="EMBL" id="FP929139">
    <property type="protein sequence ID" value="CBY02257.1"/>
    <property type="molecule type" value="Genomic_DNA"/>
</dbReference>
<proteinExistence type="predicted"/>
<feature type="region of interest" description="Disordered" evidence="1">
    <location>
        <begin position="129"/>
        <end position="177"/>
    </location>
</feature>
<organism evidence="2 3">
    <name type="scientific">Leptosphaeria maculans (strain JN3 / isolate v23.1.3 / race Av1-4-5-6-7-8)</name>
    <name type="common">Blackleg fungus</name>
    <name type="synonym">Phoma lingam</name>
    <dbReference type="NCBI Taxonomy" id="985895"/>
    <lineage>
        <taxon>Eukaryota</taxon>
        <taxon>Fungi</taxon>
        <taxon>Dikarya</taxon>
        <taxon>Ascomycota</taxon>
        <taxon>Pezizomycotina</taxon>
        <taxon>Dothideomycetes</taxon>
        <taxon>Pleosporomycetidae</taxon>
        <taxon>Pleosporales</taxon>
        <taxon>Pleosporineae</taxon>
        <taxon>Leptosphaeriaceae</taxon>
        <taxon>Plenodomus</taxon>
        <taxon>Plenodomus lingam/Leptosphaeria maculans species complex</taxon>
    </lineage>
</organism>
<keyword evidence="3" id="KW-1185">Reference proteome</keyword>
<evidence type="ECO:0000256" key="1">
    <source>
        <dbReference type="SAM" id="MobiDB-lite"/>
    </source>
</evidence>
<name>E5ACQ5_LEPMJ</name>
<accession>E5ACQ5</accession>
<dbReference type="OrthoDB" id="10573371at2759"/>